<feature type="region of interest" description="Disordered" evidence="5">
    <location>
        <begin position="152"/>
        <end position="173"/>
    </location>
</feature>
<dbReference type="Pfam" id="PF07534">
    <property type="entry name" value="TLD"/>
    <property type="match status" value="1"/>
</dbReference>
<dbReference type="GO" id="GO:0006979">
    <property type="term" value="P:response to oxidative stress"/>
    <property type="evidence" value="ECO:0007669"/>
    <property type="project" value="TreeGrafter"/>
</dbReference>
<dbReference type="Proteomes" id="UP001151518">
    <property type="component" value="Unassembled WGS sequence"/>
</dbReference>
<dbReference type="AlphaFoldDB" id="A0A9W8KY08"/>
<gene>
    <name evidence="7" type="primary">OXR1</name>
    <name evidence="7" type="ORF">GGI25_003471</name>
</gene>
<evidence type="ECO:0000259" key="6">
    <source>
        <dbReference type="PROSITE" id="PS51886"/>
    </source>
</evidence>
<feature type="region of interest" description="Disordered" evidence="5">
    <location>
        <begin position="222"/>
        <end position="337"/>
    </location>
</feature>
<dbReference type="SMART" id="SM00584">
    <property type="entry name" value="TLDc"/>
    <property type="match status" value="1"/>
</dbReference>
<dbReference type="PROSITE" id="PS51886">
    <property type="entry name" value="TLDC"/>
    <property type="match status" value="1"/>
</dbReference>
<protein>
    <recommendedName>
        <fullName evidence="4">Oxidation resistance protein 1</fullName>
    </recommendedName>
</protein>
<keyword evidence="3" id="KW-0496">Mitochondrion</keyword>
<comment type="caution">
    <text evidence="7">The sequence shown here is derived from an EMBL/GenBank/DDBJ whole genome shotgun (WGS) entry which is preliminary data.</text>
</comment>
<comment type="similarity">
    <text evidence="2">Belongs to the OXR1 family.</text>
</comment>
<dbReference type="InterPro" id="IPR006571">
    <property type="entry name" value="TLDc_dom"/>
</dbReference>
<evidence type="ECO:0000256" key="1">
    <source>
        <dbReference type="ARBA" id="ARBA00004173"/>
    </source>
</evidence>
<feature type="compositionally biased region" description="Low complexity" evidence="5">
    <location>
        <begin position="27"/>
        <end position="40"/>
    </location>
</feature>
<feature type="compositionally biased region" description="Polar residues" evidence="5">
    <location>
        <begin position="255"/>
        <end position="313"/>
    </location>
</feature>
<evidence type="ECO:0000256" key="5">
    <source>
        <dbReference type="SAM" id="MobiDB-lite"/>
    </source>
</evidence>
<evidence type="ECO:0000256" key="2">
    <source>
        <dbReference type="ARBA" id="ARBA00009540"/>
    </source>
</evidence>
<dbReference type="GO" id="GO:0005739">
    <property type="term" value="C:mitochondrion"/>
    <property type="evidence" value="ECO:0007669"/>
    <property type="project" value="UniProtKB-SubCell"/>
</dbReference>
<evidence type="ECO:0000256" key="3">
    <source>
        <dbReference type="ARBA" id="ARBA00023128"/>
    </source>
</evidence>
<feature type="domain" description="TLDc" evidence="6">
    <location>
        <begin position="340"/>
        <end position="522"/>
    </location>
</feature>
<comment type="subcellular location">
    <subcellularLocation>
        <location evidence="1">Mitochondrion</location>
    </subcellularLocation>
</comment>
<evidence type="ECO:0000313" key="7">
    <source>
        <dbReference type="EMBL" id="KAJ2676719.1"/>
    </source>
</evidence>
<name>A0A9W8KY08_9FUNG</name>
<dbReference type="GO" id="GO:0005634">
    <property type="term" value="C:nucleus"/>
    <property type="evidence" value="ECO:0007669"/>
    <property type="project" value="TreeGrafter"/>
</dbReference>
<dbReference type="OrthoDB" id="26679at2759"/>
<organism evidence="7 8">
    <name type="scientific">Coemansia spiralis</name>
    <dbReference type="NCBI Taxonomy" id="417178"/>
    <lineage>
        <taxon>Eukaryota</taxon>
        <taxon>Fungi</taxon>
        <taxon>Fungi incertae sedis</taxon>
        <taxon>Zoopagomycota</taxon>
        <taxon>Kickxellomycotina</taxon>
        <taxon>Kickxellomycetes</taxon>
        <taxon>Kickxellales</taxon>
        <taxon>Kickxellaceae</taxon>
        <taxon>Coemansia</taxon>
    </lineage>
</organism>
<evidence type="ECO:0000313" key="8">
    <source>
        <dbReference type="Proteomes" id="UP001151518"/>
    </source>
</evidence>
<accession>A0A9W8KY08</accession>
<dbReference type="EMBL" id="JANBTW010000038">
    <property type="protein sequence ID" value="KAJ2676719.1"/>
    <property type="molecule type" value="Genomic_DNA"/>
</dbReference>
<proteinExistence type="inferred from homology"/>
<evidence type="ECO:0000256" key="4">
    <source>
        <dbReference type="ARBA" id="ARBA00040604"/>
    </source>
</evidence>
<feature type="compositionally biased region" description="Low complexity" evidence="5">
    <location>
        <begin position="235"/>
        <end position="253"/>
    </location>
</feature>
<sequence>MFITTGRYRRATSPAATPLQLQVSAHSSKSAGKSRQSSGARHTFNISTPLIAEPLVSLSRATVECRPESSSPLSISSDTFEDRQDEHYSLLSPSLSCKPTPSFFDVQSFPSSFSSFLSRPRNEFEQLFDILPDSLESSVVVHSSHFVFDENDEPVDRPAISSNKSSTSTSLNSHTVCDSNSFKLPQYRPHLACSSTAPAVLNSDAPSAFSLIMNLRKLATQTTDNDNTDQENSRESSQSFSSNNSNTNSSHESLLASQHSLPSNDHQSGSENNTPCVATSGVQSSAELETARATQEAMSTPLTIPHSGSVSTEASRDATSVRHSSRPPIQLLGRNDDTPKVLTSTIANQLRPLLPVQQRLAKTWRLVYSIDQHGISMNTMLDLCASEKAILLAIKDGKGRVFGAYLNEPIRLSPSFYGQGTCFLWKAFRSTPQARRKDAVKHFKYTGGNEYFILCDPDFVAIGGGRGKFGLWFKSDFLHGYSARCPTFNNEPLCLDPSNPKNADVDAQQEFTVGHLEVWAFNA</sequence>
<dbReference type="PANTHER" id="PTHR23354:SF62">
    <property type="entry name" value="MUSTARD, ISOFORM V"/>
    <property type="match status" value="1"/>
</dbReference>
<feature type="compositionally biased region" description="Low complexity" evidence="5">
    <location>
        <begin position="161"/>
        <end position="173"/>
    </location>
</feature>
<reference evidence="7" key="1">
    <citation type="submission" date="2022-07" db="EMBL/GenBank/DDBJ databases">
        <title>Phylogenomic reconstructions and comparative analyses of Kickxellomycotina fungi.</title>
        <authorList>
            <person name="Reynolds N.K."/>
            <person name="Stajich J.E."/>
            <person name="Barry K."/>
            <person name="Grigoriev I.V."/>
            <person name="Crous P."/>
            <person name="Smith M.E."/>
        </authorList>
    </citation>
    <scope>NUCLEOTIDE SEQUENCE</scope>
    <source>
        <strain evidence="7">NRRL 3115</strain>
    </source>
</reference>
<dbReference type="PANTHER" id="PTHR23354">
    <property type="entry name" value="NUCLEOLAR PROTEIN 7/ESTROGEN RECEPTOR COACTIVATOR-RELATED"/>
    <property type="match status" value="1"/>
</dbReference>
<feature type="region of interest" description="Disordered" evidence="5">
    <location>
        <begin position="1"/>
        <end position="40"/>
    </location>
</feature>